<dbReference type="PANTHER" id="PTHR30353:SF0">
    <property type="entry name" value="TRANSMEMBRANE PROTEIN"/>
    <property type="match status" value="1"/>
</dbReference>
<dbReference type="Proteomes" id="UP001454036">
    <property type="component" value="Unassembled WGS sequence"/>
</dbReference>
<evidence type="ECO:0000313" key="3">
    <source>
        <dbReference type="Proteomes" id="UP001454036"/>
    </source>
</evidence>
<dbReference type="AlphaFoldDB" id="A0AAV3RH62"/>
<feature type="transmembrane region" description="Helical" evidence="1">
    <location>
        <begin position="95"/>
        <end position="116"/>
    </location>
</feature>
<evidence type="ECO:0000313" key="2">
    <source>
        <dbReference type="EMBL" id="GAA0174706.1"/>
    </source>
</evidence>
<feature type="transmembrane region" description="Helical" evidence="1">
    <location>
        <begin position="302"/>
        <end position="325"/>
    </location>
</feature>
<dbReference type="PANTHER" id="PTHR30353">
    <property type="entry name" value="INNER MEMBRANE PROTEIN DEDA-RELATED"/>
    <property type="match status" value="1"/>
</dbReference>
<keyword evidence="1" id="KW-1133">Transmembrane helix</keyword>
<feature type="transmembrane region" description="Helical" evidence="1">
    <location>
        <begin position="331"/>
        <end position="360"/>
    </location>
</feature>
<keyword evidence="3" id="KW-1185">Reference proteome</keyword>
<reference evidence="2 3" key="1">
    <citation type="submission" date="2024-01" db="EMBL/GenBank/DDBJ databases">
        <title>The complete chloroplast genome sequence of Lithospermum erythrorhizon: insights into the phylogenetic relationship among Boraginaceae species and the maternal lineages of purple gromwells.</title>
        <authorList>
            <person name="Okada T."/>
            <person name="Watanabe K."/>
        </authorList>
    </citation>
    <scope>NUCLEOTIDE SEQUENCE [LARGE SCALE GENOMIC DNA]</scope>
</reference>
<organism evidence="2 3">
    <name type="scientific">Lithospermum erythrorhizon</name>
    <name type="common">Purple gromwell</name>
    <name type="synonym">Lithospermum officinale var. erythrorhizon</name>
    <dbReference type="NCBI Taxonomy" id="34254"/>
    <lineage>
        <taxon>Eukaryota</taxon>
        <taxon>Viridiplantae</taxon>
        <taxon>Streptophyta</taxon>
        <taxon>Embryophyta</taxon>
        <taxon>Tracheophyta</taxon>
        <taxon>Spermatophyta</taxon>
        <taxon>Magnoliopsida</taxon>
        <taxon>eudicotyledons</taxon>
        <taxon>Gunneridae</taxon>
        <taxon>Pentapetalae</taxon>
        <taxon>asterids</taxon>
        <taxon>lamiids</taxon>
        <taxon>Boraginales</taxon>
        <taxon>Boraginaceae</taxon>
        <taxon>Boraginoideae</taxon>
        <taxon>Lithospermeae</taxon>
        <taxon>Lithospermum</taxon>
    </lineage>
</organism>
<dbReference type="InterPro" id="IPR032818">
    <property type="entry name" value="DedA-like"/>
</dbReference>
<proteinExistence type="predicted"/>
<gene>
    <name evidence="2" type="ORF">LIER_28040</name>
</gene>
<evidence type="ECO:0000256" key="1">
    <source>
        <dbReference type="SAM" id="Phobius"/>
    </source>
</evidence>
<feature type="transmembrane region" description="Helical" evidence="1">
    <location>
        <begin position="164"/>
        <end position="193"/>
    </location>
</feature>
<protein>
    <submittedName>
        <fullName evidence="2">Uncharacterized protein</fullName>
    </submittedName>
</protein>
<accession>A0AAV3RH62</accession>
<keyword evidence="1" id="KW-0812">Transmembrane</keyword>
<dbReference type="EMBL" id="BAABME010009186">
    <property type="protein sequence ID" value="GAA0174706.1"/>
    <property type="molecule type" value="Genomic_DNA"/>
</dbReference>
<feature type="transmembrane region" description="Helical" evidence="1">
    <location>
        <begin position="213"/>
        <end position="237"/>
    </location>
</feature>
<comment type="caution">
    <text evidence="2">The sequence shown here is derived from an EMBL/GenBank/DDBJ whole genome shotgun (WGS) entry which is preliminary data.</text>
</comment>
<name>A0AAV3RH62_LITER</name>
<sequence>MKYGLSMSAVVNGAPLLSLSRRLSKQLHYPTVFRHQTVLHRFSKVSASRIRSFESDGAGSYEARSSRDTTNKSDFAAFDLLESPESIPASTGNSILAKLLIVLGVAATITLLSIVLKQPNQGPSVGTSFVIERSSESASSTLTSGFTLNAFGYRIMIPEYAPGWIYFWMLMAAGCGLFISEEALNIWVGISLARLLTLDGTWKSLADSFSRNAPYIISTILWVYWGVCISDMIPFYIGKLFKRSGASEDVCSKLGIDKKKAMSIAGIVHKYGNVIGFVERFSLGVRNPTAFLAGALDISPDYFFAGVCCGGMVTLPIQLGIGFLMRERPVFALATVATVVGIWTIFPYALAILTAVFFYWRNRYSSIASNKD</sequence>
<keyword evidence="1" id="KW-0472">Membrane</keyword>